<sequence length="199" mass="22087">MGVTGGSQQRGGVSHIQRKKCLACPPIKGNMTLKAAHEPSKLGCRGAEVHQWCTKLKILDTFSFTQIKHDHTAYSLEDNKLCSRQVLRLSTPLFVAGIIKYGDRTWVLMCSTTKNTSETFTQQLLCGNQGLLLGNILLLVNYLHQAAYSKFIEVELGFIDLKGKVEIGWKGSKLALSSLRKTLVKKNFTKEVEVQSEGC</sequence>
<gene>
    <name evidence="1" type="ORF">DCAF_LOCUS26798</name>
</gene>
<evidence type="ECO:0000313" key="1">
    <source>
        <dbReference type="EMBL" id="CAK7356525.1"/>
    </source>
</evidence>
<organism evidence="1 2">
    <name type="scientific">Dovyalis caffra</name>
    <dbReference type="NCBI Taxonomy" id="77055"/>
    <lineage>
        <taxon>Eukaryota</taxon>
        <taxon>Viridiplantae</taxon>
        <taxon>Streptophyta</taxon>
        <taxon>Embryophyta</taxon>
        <taxon>Tracheophyta</taxon>
        <taxon>Spermatophyta</taxon>
        <taxon>Magnoliopsida</taxon>
        <taxon>eudicotyledons</taxon>
        <taxon>Gunneridae</taxon>
        <taxon>Pentapetalae</taxon>
        <taxon>rosids</taxon>
        <taxon>fabids</taxon>
        <taxon>Malpighiales</taxon>
        <taxon>Salicaceae</taxon>
        <taxon>Flacourtieae</taxon>
        <taxon>Dovyalis</taxon>
    </lineage>
</organism>
<proteinExistence type="predicted"/>
<name>A0AAV1SR66_9ROSI</name>
<evidence type="ECO:0000313" key="2">
    <source>
        <dbReference type="Proteomes" id="UP001314170"/>
    </source>
</evidence>
<dbReference type="Proteomes" id="UP001314170">
    <property type="component" value="Unassembled WGS sequence"/>
</dbReference>
<reference evidence="1 2" key="1">
    <citation type="submission" date="2024-01" db="EMBL/GenBank/DDBJ databases">
        <authorList>
            <person name="Waweru B."/>
        </authorList>
    </citation>
    <scope>NUCLEOTIDE SEQUENCE [LARGE SCALE GENOMIC DNA]</scope>
</reference>
<accession>A0AAV1SR66</accession>
<keyword evidence="2" id="KW-1185">Reference proteome</keyword>
<dbReference type="EMBL" id="CAWUPB010001197">
    <property type="protein sequence ID" value="CAK7356525.1"/>
    <property type="molecule type" value="Genomic_DNA"/>
</dbReference>
<dbReference type="AlphaFoldDB" id="A0AAV1SR66"/>
<comment type="caution">
    <text evidence="1">The sequence shown here is derived from an EMBL/GenBank/DDBJ whole genome shotgun (WGS) entry which is preliminary data.</text>
</comment>
<protein>
    <submittedName>
        <fullName evidence="1">Uncharacterized protein</fullName>
    </submittedName>
</protein>